<feature type="binding site" evidence="10">
    <location>
        <position position="121"/>
    </location>
    <ligand>
        <name>NAD(+)</name>
        <dbReference type="ChEBI" id="CHEBI:57540"/>
    </ligand>
</feature>
<dbReference type="Pfam" id="PF03720">
    <property type="entry name" value="UDPG_MGDP_dh_C"/>
    <property type="match status" value="1"/>
</dbReference>
<dbReference type="Gene3D" id="3.40.50.720">
    <property type="entry name" value="NAD(P)-binding Rossmann-like Domain"/>
    <property type="match status" value="2"/>
</dbReference>
<dbReference type="SUPFAM" id="SSF52413">
    <property type="entry name" value="UDP-glucose/GDP-mannose dehydrogenase C-terminal domain"/>
    <property type="match status" value="1"/>
</dbReference>
<dbReference type="SMART" id="SM00984">
    <property type="entry name" value="UDPG_MGDP_dh_C"/>
    <property type="match status" value="1"/>
</dbReference>
<dbReference type="InterPro" id="IPR014026">
    <property type="entry name" value="UDP-Glc/GDP-Man_DH_dimer"/>
</dbReference>
<comment type="similarity">
    <text evidence="2 7">Belongs to the UDP-glucose/GDP-mannose dehydrogenase family.</text>
</comment>
<evidence type="ECO:0000256" key="6">
    <source>
        <dbReference type="ARBA" id="ARBA00047473"/>
    </source>
</evidence>
<dbReference type="PANTHER" id="PTHR43750:SF3">
    <property type="entry name" value="UDP-GLUCOSE 6-DEHYDROGENASE TUAD"/>
    <property type="match status" value="1"/>
</dbReference>
<feature type="binding site" evidence="10">
    <location>
        <position position="156"/>
    </location>
    <ligand>
        <name>NAD(+)</name>
        <dbReference type="ChEBI" id="CHEBI:57540"/>
    </ligand>
</feature>
<feature type="binding site" evidence="9">
    <location>
        <begin position="153"/>
        <end position="156"/>
    </location>
    <ligand>
        <name>substrate</name>
    </ligand>
</feature>
<evidence type="ECO:0000256" key="7">
    <source>
        <dbReference type="PIRNR" id="PIRNR000124"/>
    </source>
</evidence>
<evidence type="ECO:0000256" key="10">
    <source>
        <dbReference type="PIRSR" id="PIRSR500134-3"/>
    </source>
</evidence>
<evidence type="ECO:0000256" key="5">
    <source>
        <dbReference type="ARBA" id="ARBA00023027"/>
    </source>
</evidence>
<evidence type="ECO:0000256" key="9">
    <source>
        <dbReference type="PIRSR" id="PIRSR500134-2"/>
    </source>
</evidence>
<accession>A0A0G0TD90</accession>
<evidence type="ECO:0000313" key="13">
    <source>
        <dbReference type="Proteomes" id="UP000034664"/>
    </source>
</evidence>
<gene>
    <name evidence="12" type="ORF">UU14_C0002G0029</name>
</gene>
<dbReference type="Pfam" id="PF00984">
    <property type="entry name" value="UDPG_MGDP_dh"/>
    <property type="match status" value="1"/>
</dbReference>
<evidence type="ECO:0000256" key="8">
    <source>
        <dbReference type="PIRSR" id="PIRSR500134-1"/>
    </source>
</evidence>
<dbReference type="InterPro" id="IPR036220">
    <property type="entry name" value="UDP-Glc/GDP-Man_DH_C_sf"/>
</dbReference>
<protein>
    <recommendedName>
        <fullName evidence="3 7">UDP-glucose 6-dehydrogenase</fullName>
        <ecNumber evidence="3 7">1.1.1.22</ecNumber>
    </recommendedName>
</protein>
<dbReference type="UniPathway" id="UPA00038">
    <property type="reaction ID" value="UER00491"/>
</dbReference>
<feature type="binding site" evidence="10">
    <location>
        <position position="264"/>
    </location>
    <ligand>
        <name>NAD(+)</name>
        <dbReference type="ChEBI" id="CHEBI:57540"/>
    </ligand>
</feature>
<evidence type="ECO:0000256" key="1">
    <source>
        <dbReference type="ARBA" id="ARBA00004701"/>
    </source>
</evidence>
<feature type="binding site" evidence="10">
    <location>
        <position position="35"/>
    </location>
    <ligand>
        <name>NAD(+)</name>
        <dbReference type="ChEBI" id="CHEBI:57540"/>
    </ligand>
</feature>
<dbReference type="NCBIfam" id="TIGR03026">
    <property type="entry name" value="NDP-sugDHase"/>
    <property type="match status" value="1"/>
</dbReference>
<dbReference type="SUPFAM" id="SSF51735">
    <property type="entry name" value="NAD(P)-binding Rossmann-fold domains"/>
    <property type="match status" value="1"/>
</dbReference>
<dbReference type="Proteomes" id="UP000034664">
    <property type="component" value="Unassembled WGS sequence"/>
</dbReference>
<dbReference type="GO" id="GO:0000271">
    <property type="term" value="P:polysaccharide biosynthetic process"/>
    <property type="evidence" value="ECO:0007669"/>
    <property type="project" value="InterPro"/>
</dbReference>
<dbReference type="InterPro" id="IPR014027">
    <property type="entry name" value="UDP-Glc/GDP-Man_DH_C"/>
</dbReference>
<proteinExistence type="inferred from homology"/>
<dbReference type="InterPro" id="IPR008927">
    <property type="entry name" value="6-PGluconate_DH-like_C_sf"/>
</dbReference>
<dbReference type="Gene3D" id="1.20.5.100">
    <property type="entry name" value="Cytochrome c1, transmembrane anchor, C-terminal"/>
    <property type="match status" value="1"/>
</dbReference>
<evidence type="ECO:0000256" key="4">
    <source>
        <dbReference type="ARBA" id="ARBA00023002"/>
    </source>
</evidence>
<comment type="catalytic activity">
    <reaction evidence="6 7">
        <text>UDP-alpha-D-glucose + 2 NAD(+) + H2O = UDP-alpha-D-glucuronate + 2 NADH + 3 H(+)</text>
        <dbReference type="Rhea" id="RHEA:23596"/>
        <dbReference type="ChEBI" id="CHEBI:15377"/>
        <dbReference type="ChEBI" id="CHEBI:15378"/>
        <dbReference type="ChEBI" id="CHEBI:57540"/>
        <dbReference type="ChEBI" id="CHEBI:57945"/>
        <dbReference type="ChEBI" id="CHEBI:58052"/>
        <dbReference type="ChEBI" id="CHEBI:58885"/>
        <dbReference type="EC" id="1.1.1.22"/>
    </reaction>
</comment>
<dbReference type="GO" id="GO:0006065">
    <property type="term" value="P:UDP-glucuronate biosynthetic process"/>
    <property type="evidence" value="ECO:0007669"/>
    <property type="project" value="UniProtKB-UniPathway"/>
</dbReference>
<dbReference type="PATRIC" id="fig|1618482.3.peg.69"/>
<feature type="binding site" evidence="10">
    <location>
        <position position="329"/>
    </location>
    <ligand>
        <name>NAD(+)</name>
        <dbReference type="ChEBI" id="CHEBI:57540"/>
    </ligand>
</feature>
<evidence type="ECO:0000256" key="2">
    <source>
        <dbReference type="ARBA" id="ARBA00006601"/>
    </source>
</evidence>
<dbReference type="GO" id="GO:0003979">
    <property type="term" value="F:UDP-glucose 6-dehydrogenase activity"/>
    <property type="evidence" value="ECO:0007669"/>
    <property type="project" value="UniProtKB-EC"/>
</dbReference>
<evidence type="ECO:0000256" key="3">
    <source>
        <dbReference type="ARBA" id="ARBA00012954"/>
    </source>
</evidence>
<reference evidence="12 13" key="1">
    <citation type="journal article" date="2015" name="Nature">
        <title>rRNA introns, odd ribosomes, and small enigmatic genomes across a large radiation of phyla.</title>
        <authorList>
            <person name="Brown C.T."/>
            <person name="Hug L.A."/>
            <person name="Thomas B.C."/>
            <person name="Sharon I."/>
            <person name="Castelle C.J."/>
            <person name="Singh A."/>
            <person name="Wilkins M.J."/>
            <person name="Williams K.H."/>
            <person name="Banfield J.F."/>
        </authorList>
    </citation>
    <scope>NUCLEOTIDE SEQUENCE [LARGE SCALE GENOMIC DNA]</scope>
</reference>
<dbReference type="Pfam" id="PF03721">
    <property type="entry name" value="UDPG_MGDP_dh_N"/>
    <property type="match status" value="1"/>
</dbReference>
<feature type="active site" description="Nucleophile" evidence="8">
    <location>
        <position position="261"/>
    </location>
</feature>
<dbReference type="InterPro" id="IPR017476">
    <property type="entry name" value="UDP-Glc/GDP-Man"/>
</dbReference>
<feature type="binding site" evidence="9">
    <location>
        <begin position="250"/>
        <end position="254"/>
    </location>
    <ligand>
        <name>substrate</name>
    </ligand>
</feature>
<sequence length="434" mass="48014">MTITIVGHGYVGLVTAAVFADLGNTVWVIGRDKNKIAKLKKGDPLFYEPGLSEMLQRNLNAGRLKFTLEYTEAIPSSSVVFIGVGTPPKEDGSADLSNVLTVVENIGKHINNYIVVACKSTVPVGTNRRIKDIILKKCKMHPSKFDVASCPEFLREGNALSDTLHPDRVVIGTENKKAQEVLLEFHEPIDGERVLTTIESAEMIKYASNSLLATKISFANMIAFLCDKVGADVEQVLQGVGLDHRLGRSFLYPGVGYGGSCLPKDVNALIKTGEQYGESMDLLKEVEHINQQSRERLIGKVSVLLNEIKTKRTVAILGLAFKPDTDDLREAPSLKVIGSLLSKYPDIRIQVFDPIVKQDNHPLFKNVIYSNDPYKAATKADVLIILTEWNEFRKLNLEKVKKLMRGSEIIDGRNIYEPNAVKKLGFSYQGVGRS</sequence>
<comment type="pathway">
    <text evidence="1">Nucleotide-sugar biosynthesis; UDP-alpha-D-glucuronate biosynthesis; UDP-alpha-D-glucuronate from UDP-alpha-D-glucose: step 1/1.</text>
</comment>
<dbReference type="SUPFAM" id="SSF48179">
    <property type="entry name" value="6-phosphogluconate dehydrogenase C-terminal domain-like"/>
    <property type="match status" value="1"/>
</dbReference>
<dbReference type="InterPro" id="IPR001732">
    <property type="entry name" value="UDP-Glc/GDP-Man_DH_N"/>
</dbReference>
<comment type="caution">
    <text evidence="12">The sequence shown here is derived from an EMBL/GenBank/DDBJ whole genome shotgun (WGS) entry which is preliminary data.</text>
</comment>
<feature type="binding site" evidence="10">
    <location>
        <position position="86"/>
    </location>
    <ligand>
        <name>NAD(+)</name>
        <dbReference type="ChEBI" id="CHEBI:57540"/>
    </ligand>
</feature>
<dbReference type="PIRSF" id="PIRSF000124">
    <property type="entry name" value="UDPglc_GDPman_dh"/>
    <property type="match status" value="1"/>
</dbReference>
<keyword evidence="5 7" id="KW-0520">NAD</keyword>
<dbReference type="PIRSF" id="PIRSF500134">
    <property type="entry name" value="UDPglc_DH_bac"/>
    <property type="match status" value="1"/>
</dbReference>
<evidence type="ECO:0000259" key="11">
    <source>
        <dbReference type="SMART" id="SM00984"/>
    </source>
</evidence>
<feature type="binding site" evidence="9">
    <location>
        <position position="258"/>
    </location>
    <ligand>
        <name>substrate</name>
    </ligand>
</feature>
<dbReference type="PANTHER" id="PTHR43750">
    <property type="entry name" value="UDP-GLUCOSE 6-DEHYDROGENASE TUAD"/>
    <property type="match status" value="1"/>
</dbReference>
<dbReference type="GO" id="GO:0051287">
    <property type="term" value="F:NAD binding"/>
    <property type="evidence" value="ECO:0007669"/>
    <property type="project" value="InterPro"/>
</dbReference>
<feature type="binding site" evidence="9">
    <location>
        <position position="205"/>
    </location>
    <ligand>
        <name>substrate</name>
    </ligand>
</feature>
<dbReference type="EMBL" id="LBZM01000002">
    <property type="protein sequence ID" value="KKR72776.1"/>
    <property type="molecule type" value="Genomic_DNA"/>
</dbReference>
<dbReference type="AlphaFoldDB" id="A0A0G0TD90"/>
<name>A0A0G0TD90_9BACT</name>
<dbReference type="InterPro" id="IPR036291">
    <property type="entry name" value="NAD(P)-bd_dom_sf"/>
</dbReference>
<feature type="binding site" evidence="9">
    <location>
        <position position="322"/>
    </location>
    <ligand>
        <name>substrate</name>
    </ligand>
</feature>
<keyword evidence="4 7" id="KW-0560">Oxidoreductase</keyword>
<dbReference type="EC" id="1.1.1.22" evidence="3 7"/>
<feature type="domain" description="UDP-glucose/GDP-mannose dehydrogenase C-terminal" evidence="11">
    <location>
        <begin position="315"/>
        <end position="418"/>
    </location>
</feature>
<evidence type="ECO:0000313" key="12">
    <source>
        <dbReference type="EMBL" id="KKR72776.1"/>
    </source>
</evidence>
<dbReference type="InterPro" id="IPR028357">
    <property type="entry name" value="UDPglc_DH_bac"/>
</dbReference>
<organism evidence="12 13">
    <name type="scientific">Candidatus Roizmanbacteria bacterium GW2011_GWB1_40_7</name>
    <dbReference type="NCBI Taxonomy" id="1618482"/>
    <lineage>
        <taxon>Bacteria</taxon>
        <taxon>Candidatus Roizmaniibacteriota</taxon>
    </lineage>
</organism>